<protein>
    <submittedName>
        <fullName evidence="1">Uncharacterized protein</fullName>
    </submittedName>
</protein>
<reference evidence="1 2" key="1">
    <citation type="submission" date="2018-06" db="EMBL/GenBank/DDBJ databases">
        <authorList>
            <consortium name="Pathogen Informatics"/>
            <person name="Doyle S."/>
        </authorList>
    </citation>
    <scope>NUCLEOTIDE SEQUENCE [LARGE SCALE GENOMIC DNA]</scope>
    <source>
        <strain evidence="1 2">NCTC13067</strain>
    </source>
</reference>
<gene>
    <name evidence="1" type="ORF">NCTC13067_00053</name>
</gene>
<dbReference type="Proteomes" id="UP000255469">
    <property type="component" value="Unassembled WGS sequence"/>
</dbReference>
<proteinExistence type="predicted"/>
<organism evidence="1 2">
    <name type="scientific">Prevotella denticola</name>
    <dbReference type="NCBI Taxonomy" id="28129"/>
    <lineage>
        <taxon>Bacteria</taxon>
        <taxon>Pseudomonadati</taxon>
        <taxon>Bacteroidota</taxon>
        <taxon>Bacteroidia</taxon>
        <taxon>Bacteroidales</taxon>
        <taxon>Prevotellaceae</taxon>
        <taxon>Prevotella</taxon>
    </lineage>
</organism>
<dbReference type="AlphaFoldDB" id="A0A379E121"/>
<evidence type="ECO:0000313" key="2">
    <source>
        <dbReference type="Proteomes" id="UP000255469"/>
    </source>
</evidence>
<name>A0A379E121_9BACT</name>
<evidence type="ECO:0000313" key="1">
    <source>
        <dbReference type="EMBL" id="SUB86418.1"/>
    </source>
</evidence>
<accession>A0A379E121</accession>
<dbReference type="EMBL" id="UGTM01000001">
    <property type="protein sequence ID" value="SUB86418.1"/>
    <property type="molecule type" value="Genomic_DNA"/>
</dbReference>
<sequence length="30" mass="3394">MRGMTATLKKISEYIKSISPSNPQKEIDKV</sequence>